<dbReference type="STRING" id="318479.A0A0N4U701"/>
<dbReference type="Proteomes" id="UP000274756">
    <property type="component" value="Unassembled WGS sequence"/>
</dbReference>
<dbReference type="Gene3D" id="3.40.605.10">
    <property type="entry name" value="Aldehyde Dehydrogenase, Chain A, domain 1"/>
    <property type="match status" value="1"/>
</dbReference>
<evidence type="ECO:0000256" key="1">
    <source>
        <dbReference type="ARBA" id="ARBA00009986"/>
    </source>
</evidence>
<dbReference type="InterPro" id="IPR036736">
    <property type="entry name" value="ACP-like_sf"/>
</dbReference>
<evidence type="ECO:0000256" key="3">
    <source>
        <dbReference type="PROSITE-ProRule" id="PRU10007"/>
    </source>
</evidence>
<dbReference type="PANTHER" id="PTHR11699">
    <property type="entry name" value="ALDEHYDE DEHYDROGENASE-RELATED"/>
    <property type="match status" value="1"/>
</dbReference>
<dbReference type="Proteomes" id="UP000038040">
    <property type="component" value="Unplaced"/>
</dbReference>
<dbReference type="PROSITE" id="PS00687">
    <property type="entry name" value="ALDEHYDE_DEHYDR_GLU"/>
    <property type="match status" value="1"/>
</dbReference>
<dbReference type="InterPro" id="IPR015590">
    <property type="entry name" value="Aldehyde_DH_dom"/>
</dbReference>
<reference evidence="9" key="1">
    <citation type="submission" date="2017-02" db="UniProtKB">
        <authorList>
            <consortium name="WormBaseParasite"/>
        </authorList>
    </citation>
    <scope>IDENTIFICATION</scope>
</reference>
<evidence type="ECO:0000313" key="8">
    <source>
        <dbReference type="Proteomes" id="UP000274756"/>
    </source>
</evidence>
<dbReference type="AlphaFoldDB" id="A0A0N4U701"/>
<gene>
    <name evidence="6" type="ORF">DME_LOCUS7097</name>
</gene>
<accession>A0A0N4U701</accession>
<organism evidence="7 9">
    <name type="scientific">Dracunculus medinensis</name>
    <name type="common">Guinea worm</name>
    <dbReference type="NCBI Taxonomy" id="318479"/>
    <lineage>
        <taxon>Eukaryota</taxon>
        <taxon>Metazoa</taxon>
        <taxon>Ecdysozoa</taxon>
        <taxon>Nematoda</taxon>
        <taxon>Chromadorea</taxon>
        <taxon>Rhabditida</taxon>
        <taxon>Spirurina</taxon>
        <taxon>Dracunculoidea</taxon>
        <taxon>Dracunculidae</taxon>
        <taxon>Dracunculus</taxon>
    </lineage>
</organism>
<evidence type="ECO:0000256" key="4">
    <source>
        <dbReference type="RuleBase" id="RU003345"/>
    </source>
</evidence>
<proteinExistence type="inferred from homology"/>
<dbReference type="PROSITE" id="PS50075">
    <property type="entry name" value="CARRIER"/>
    <property type="match status" value="1"/>
</dbReference>
<evidence type="ECO:0000313" key="9">
    <source>
        <dbReference type="WBParaSite" id="DME_0000273701-mRNA-1"/>
    </source>
</evidence>
<dbReference type="SUPFAM" id="SSF47336">
    <property type="entry name" value="ACP-like"/>
    <property type="match status" value="1"/>
</dbReference>
<dbReference type="Gene3D" id="1.10.1200.10">
    <property type="entry name" value="ACP-like"/>
    <property type="match status" value="1"/>
</dbReference>
<evidence type="ECO:0000313" key="7">
    <source>
        <dbReference type="Proteomes" id="UP000038040"/>
    </source>
</evidence>
<dbReference type="Pfam" id="PF00550">
    <property type="entry name" value="PP-binding"/>
    <property type="match status" value="1"/>
</dbReference>
<dbReference type="InterPro" id="IPR016161">
    <property type="entry name" value="Ald_DH/histidinol_DH"/>
</dbReference>
<dbReference type="SUPFAM" id="SSF53720">
    <property type="entry name" value="ALDH-like"/>
    <property type="match status" value="2"/>
</dbReference>
<evidence type="ECO:0000256" key="2">
    <source>
        <dbReference type="ARBA" id="ARBA00023002"/>
    </source>
</evidence>
<dbReference type="Gene3D" id="3.40.309.10">
    <property type="entry name" value="Aldehyde Dehydrogenase, Chain A, domain 2"/>
    <property type="match status" value="1"/>
</dbReference>
<keyword evidence="2 4" id="KW-0560">Oxidoreductase</keyword>
<dbReference type="WBParaSite" id="DME_0000273701-mRNA-1">
    <property type="protein sequence ID" value="DME_0000273701-mRNA-1"/>
    <property type="gene ID" value="DME_0000273701"/>
</dbReference>
<dbReference type="InterPro" id="IPR009081">
    <property type="entry name" value="PP-bd_ACP"/>
</dbReference>
<reference evidence="6 8" key="2">
    <citation type="submission" date="2018-11" db="EMBL/GenBank/DDBJ databases">
        <authorList>
            <consortium name="Pathogen Informatics"/>
        </authorList>
    </citation>
    <scope>NUCLEOTIDE SEQUENCE [LARGE SCALE GENOMIC DNA]</scope>
</reference>
<dbReference type="EMBL" id="UYYG01001158">
    <property type="protein sequence ID" value="VDN57124.1"/>
    <property type="molecule type" value="Genomic_DNA"/>
</dbReference>
<dbReference type="Pfam" id="PF00171">
    <property type="entry name" value="Aldedh"/>
    <property type="match status" value="2"/>
</dbReference>
<protein>
    <submittedName>
        <fullName evidence="9">Carrier domain-containing protein</fullName>
    </submittedName>
</protein>
<feature type="active site" evidence="3">
    <location>
        <position position="430"/>
    </location>
</feature>
<sequence length="699" mass="78405">MEASCDLRSSIVLFKQLTSLLETAPFVVTFLGAIWNILLSYKCPVNVANVKLGNGKTILGSKFGSNEEETLDKLDNITEDERKIEDELREIWKEILRIDIEDNMDFFDSGATSQDVTRLIEETRFKTGAELENIQVYTSPTFIQYFYAVIKKLRGIDNFQLNYDKIEISVNGMNLVFPHQMFIDGQFVDSDSGRTYETIDPTTEKPICSVPKATSNDVDRAVKAAKKAFEDGEWSRISARERGLLMFKLADLMEEHREELATMEVIDSGAVYTLALKTHVGMSIDVWRYFAGWADKIQGSTIPISNARPNQNLCITIREPIGVCGLITPWNYPLMMLSWKMAACLAAGNTVVHKPAEMTPLTALKFAELSVKAGIPAGVINIITGNGPEIGEVLCNHPLIRKIGFTGSTRVGAQVMKSCGLSNIKKVSLELGGKSPLIIFPDTNMDRVVKQACNAVFFNKGENCISAGRIFVASSIYEEFIEKTIRETQKLIIGHPLDRATSHGPQNHRAHLMKLQNYVKQSVNEGARLVCGGHRVNREGFFFEPTILVDIDDDNFAAKEESFGPIMAVSKFDENDIDNLIKRCNATEYGLAAGIFSNNISKAYIFPFFFLRIYDFYSENAKYNKKNFRLLKIFIQFKFPFNQLIDLLVLHITRELKAGTVFVNTYQKTDVAAPFGGFKQSGFGKDLGKIFFEISVDTL</sequence>
<evidence type="ECO:0000259" key="5">
    <source>
        <dbReference type="PROSITE" id="PS50075"/>
    </source>
</evidence>
<dbReference type="InterPro" id="IPR029510">
    <property type="entry name" value="Ald_DH_CS_GLU"/>
</dbReference>
<dbReference type="GO" id="GO:0016620">
    <property type="term" value="F:oxidoreductase activity, acting on the aldehyde or oxo group of donors, NAD or NADP as acceptor"/>
    <property type="evidence" value="ECO:0007669"/>
    <property type="project" value="InterPro"/>
</dbReference>
<dbReference type="FunFam" id="3.40.309.10:FF:000001">
    <property type="entry name" value="Mitochondrial aldehyde dehydrogenase 2"/>
    <property type="match status" value="1"/>
</dbReference>
<dbReference type="InterPro" id="IPR016163">
    <property type="entry name" value="Ald_DH_C"/>
</dbReference>
<dbReference type="OrthoDB" id="310895at2759"/>
<keyword evidence="8" id="KW-1185">Reference proteome</keyword>
<comment type="similarity">
    <text evidence="1 4">Belongs to the aldehyde dehydrogenase family.</text>
</comment>
<name>A0A0N4U701_DRAME</name>
<evidence type="ECO:0000313" key="6">
    <source>
        <dbReference type="EMBL" id="VDN57124.1"/>
    </source>
</evidence>
<feature type="domain" description="Carrier" evidence="5">
    <location>
        <begin position="79"/>
        <end position="153"/>
    </location>
</feature>
<dbReference type="FunFam" id="3.40.605.10:FF:000001">
    <property type="entry name" value="Aldehyde dehydrogenase 1"/>
    <property type="match status" value="1"/>
</dbReference>
<dbReference type="InterPro" id="IPR016162">
    <property type="entry name" value="Ald_DH_N"/>
</dbReference>